<dbReference type="EMBL" id="JAUUTY010000003">
    <property type="protein sequence ID" value="KAK1670399.1"/>
    <property type="molecule type" value="Genomic_DNA"/>
</dbReference>
<organism evidence="2 3">
    <name type="scientific">Lolium multiflorum</name>
    <name type="common">Italian ryegrass</name>
    <name type="synonym">Lolium perenne subsp. multiflorum</name>
    <dbReference type="NCBI Taxonomy" id="4521"/>
    <lineage>
        <taxon>Eukaryota</taxon>
        <taxon>Viridiplantae</taxon>
        <taxon>Streptophyta</taxon>
        <taxon>Embryophyta</taxon>
        <taxon>Tracheophyta</taxon>
        <taxon>Spermatophyta</taxon>
        <taxon>Magnoliopsida</taxon>
        <taxon>Liliopsida</taxon>
        <taxon>Poales</taxon>
        <taxon>Poaceae</taxon>
        <taxon>BOP clade</taxon>
        <taxon>Pooideae</taxon>
        <taxon>Poodae</taxon>
        <taxon>Poeae</taxon>
        <taxon>Poeae Chloroplast Group 2 (Poeae type)</taxon>
        <taxon>Loliodinae</taxon>
        <taxon>Loliinae</taxon>
        <taxon>Lolium</taxon>
    </lineage>
</organism>
<evidence type="ECO:0000313" key="3">
    <source>
        <dbReference type="Proteomes" id="UP001231189"/>
    </source>
</evidence>
<dbReference type="Pfam" id="PF20241">
    <property type="entry name" value="DUF6598"/>
    <property type="match status" value="1"/>
</dbReference>
<dbReference type="Proteomes" id="UP001231189">
    <property type="component" value="Unassembled WGS sequence"/>
</dbReference>
<dbReference type="PANTHER" id="PTHR33065">
    <property type="entry name" value="OS07G0486400 PROTEIN"/>
    <property type="match status" value="1"/>
</dbReference>
<evidence type="ECO:0000313" key="2">
    <source>
        <dbReference type="EMBL" id="KAK1670399.1"/>
    </source>
</evidence>
<dbReference type="InterPro" id="IPR046533">
    <property type="entry name" value="DUF6598"/>
</dbReference>
<proteinExistence type="predicted"/>
<dbReference type="AlphaFoldDB" id="A0AAD8T6H6"/>
<protein>
    <recommendedName>
        <fullName evidence="1">DUF6598 domain-containing protein</fullName>
    </recommendedName>
</protein>
<accession>A0AAD8T6H6</accession>
<name>A0AAD8T6H6_LOLMU</name>
<reference evidence="2" key="1">
    <citation type="submission" date="2023-07" db="EMBL/GenBank/DDBJ databases">
        <title>A chromosome-level genome assembly of Lolium multiflorum.</title>
        <authorList>
            <person name="Chen Y."/>
            <person name="Copetti D."/>
            <person name="Kolliker R."/>
            <person name="Studer B."/>
        </authorList>
    </citation>
    <scope>NUCLEOTIDE SEQUENCE</scope>
    <source>
        <strain evidence="2">02402/16</strain>
        <tissue evidence="2">Leaf</tissue>
    </source>
</reference>
<comment type="caution">
    <text evidence="2">The sequence shown here is derived from an EMBL/GenBank/DDBJ whole genome shotgun (WGS) entry which is preliminary data.</text>
</comment>
<evidence type="ECO:0000259" key="1">
    <source>
        <dbReference type="Pfam" id="PF20241"/>
    </source>
</evidence>
<dbReference type="PANTHER" id="PTHR33065:SF163">
    <property type="entry name" value="OS05G0112700 PROTEIN"/>
    <property type="match status" value="1"/>
</dbReference>
<feature type="domain" description="DUF6598" evidence="1">
    <location>
        <begin position="217"/>
        <end position="471"/>
    </location>
</feature>
<keyword evidence="3" id="KW-1185">Reference proteome</keyword>
<gene>
    <name evidence="2" type="ORF">QYE76_058558</name>
</gene>
<sequence>MGAAAGVSTSCTPASIQKMEADQHRCSEERVGGGSFMPWIKNRTDTLCDLGANTRSAGDDNKVEVGLLDSSVDQIIEDIANDVDGFGVVEETVTPFRLPAAGTDSRLTPCNVETLDLKSAVSAMSDVPMAKLKMQAETDDEVFLLWEAGDKPAAAPPSPNIRAHVLSARYKGHDADTRGRVDCQFFSPLIDFDLEEESPLQPGRHTDALAPSLQCSANVLSVKVARSGAAGFPLSLYGSILVKDALDNDGICLFRRERDDPQIITSQDESLLLTGPTRGLVAFDYLDFEVDLKLKTRRLEDDVDFSQGTIMHNCIFDKSPFISNKLESPHSILELNYAPVGRALESTVEVKILKDSTQEEDDGNMDAFVGGLYGKISARNSGLSEEIVLFDSEASGVAIALGDDGVLKLSRCVVAVPVRDSLVVTVETWAGCGGDDLQEATMKSSFTFMPLLCGEGRAIVPCARHTMQIRVFWSALYIPFVDP</sequence>